<dbReference type="SUPFAM" id="SSF46579">
    <property type="entry name" value="Prefoldin"/>
    <property type="match status" value="1"/>
</dbReference>
<dbReference type="PANTHER" id="PTHR12409:SF0">
    <property type="entry name" value="PREFOLDIN SUBUNIT 3"/>
    <property type="match status" value="1"/>
</dbReference>
<dbReference type="PIRSF" id="PIRSF016396">
    <property type="entry name" value="Prefoldin_subunit_3"/>
    <property type="match status" value="1"/>
</dbReference>
<keyword evidence="2 3" id="KW-0143">Chaperone</keyword>
<dbReference type="GO" id="GO:0015631">
    <property type="term" value="F:tubulin binding"/>
    <property type="evidence" value="ECO:0000318"/>
    <property type="project" value="GO_Central"/>
</dbReference>
<sequence>MASPSTPGPVRRGIVEAQFVEDVHTFMDGKEGDAVMKPLQERYQQYKLQEQTLTSRRALLEQKIPELKRNLAIVNKLQEQKEAEKEAEVDFELADQIFARATIKDPESVCLWLGANVMVEYSLEEANLLLQRQLENATASLEAVIEDLHFLRDQVTTTEVTLARVYNHEVKLRRERRLAEAAQAGDDT</sequence>
<dbReference type="GO" id="GO:0016272">
    <property type="term" value="C:prefoldin complex"/>
    <property type="evidence" value="ECO:0000318"/>
    <property type="project" value="GO_Central"/>
</dbReference>
<dbReference type="GO" id="GO:0009409">
    <property type="term" value="P:response to cold"/>
    <property type="evidence" value="ECO:0007669"/>
    <property type="project" value="UniProtKB-ARBA"/>
</dbReference>
<evidence type="ECO:0000313" key="5">
    <source>
        <dbReference type="Proteomes" id="UP000054558"/>
    </source>
</evidence>
<dbReference type="InterPro" id="IPR004127">
    <property type="entry name" value="Prefoldin_subunit_alpha"/>
</dbReference>
<dbReference type="CDD" id="cd23156">
    <property type="entry name" value="Prefoldin_3"/>
    <property type="match status" value="1"/>
</dbReference>
<dbReference type="FunFam" id="1.10.287.370:FF:000001">
    <property type="entry name" value="Prefoldin subunit 3"/>
    <property type="match status" value="1"/>
</dbReference>
<proteinExistence type="inferred from homology"/>
<dbReference type="GO" id="GO:0005737">
    <property type="term" value="C:cytoplasm"/>
    <property type="evidence" value="ECO:0000318"/>
    <property type="project" value="GO_Central"/>
</dbReference>
<dbReference type="EMBL" id="DF237133">
    <property type="protein sequence ID" value="GAQ84304.1"/>
    <property type="molecule type" value="Genomic_DNA"/>
</dbReference>
<dbReference type="Gene3D" id="1.10.287.370">
    <property type="match status" value="1"/>
</dbReference>
<dbReference type="InterPro" id="IPR016655">
    <property type="entry name" value="PFD3"/>
</dbReference>
<protein>
    <recommendedName>
        <fullName evidence="3">Prefoldin subunit 3</fullName>
    </recommendedName>
</protein>
<dbReference type="OrthoDB" id="6375174at2759"/>
<comment type="similarity">
    <text evidence="1 3">Belongs to the prefoldin subunit alpha family.</text>
</comment>
<evidence type="ECO:0000256" key="3">
    <source>
        <dbReference type="PIRNR" id="PIRNR016396"/>
    </source>
</evidence>
<dbReference type="STRING" id="105231.A0A1Y1I066"/>
<name>A0A1Y1I066_KLENI</name>
<accession>A0A1Y1I066</accession>
<dbReference type="InterPro" id="IPR009053">
    <property type="entry name" value="Prefoldin"/>
</dbReference>
<dbReference type="PANTHER" id="PTHR12409">
    <property type="entry name" value="PREFOLDIN SUBUNIT 3"/>
    <property type="match status" value="1"/>
</dbReference>
<comment type="subunit">
    <text evidence="3">Heterohexamer of two PFD-alpha type and four PFD-beta type subunits.</text>
</comment>
<comment type="function">
    <text evidence="3">Binds specifically to cytosolic chaperonin (c-CPN) and transfers target proteins to it. Binds to nascent polypeptide chain and promotes folding in an environment in which there are many competing pathways for nonnative proteins.</text>
</comment>
<gene>
    <name evidence="4" type="ORF">KFL_001840030</name>
</gene>
<dbReference type="GO" id="GO:0007017">
    <property type="term" value="P:microtubule-based process"/>
    <property type="evidence" value="ECO:0000318"/>
    <property type="project" value="GO_Central"/>
</dbReference>
<evidence type="ECO:0000256" key="2">
    <source>
        <dbReference type="ARBA" id="ARBA00023186"/>
    </source>
</evidence>
<dbReference type="OMA" id="YNYDVHQ"/>
<evidence type="ECO:0000256" key="1">
    <source>
        <dbReference type="ARBA" id="ARBA00010048"/>
    </source>
</evidence>
<dbReference type="GO" id="GO:0006457">
    <property type="term" value="P:protein folding"/>
    <property type="evidence" value="ECO:0007669"/>
    <property type="project" value="UniProtKB-UniRule"/>
</dbReference>
<dbReference type="Pfam" id="PF02996">
    <property type="entry name" value="Prefoldin"/>
    <property type="match status" value="1"/>
</dbReference>
<evidence type="ECO:0000313" key="4">
    <source>
        <dbReference type="EMBL" id="GAQ84304.1"/>
    </source>
</evidence>
<dbReference type="GO" id="GO:0007021">
    <property type="term" value="P:tubulin complex assembly"/>
    <property type="evidence" value="ECO:0000318"/>
    <property type="project" value="GO_Central"/>
</dbReference>
<organism evidence="4 5">
    <name type="scientific">Klebsormidium nitens</name>
    <name type="common">Green alga</name>
    <name type="synonym">Ulothrix nitens</name>
    <dbReference type="NCBI Taxonomy" id="105231"/>
    <lineage>
        <taxon>Eukaryota</taxon>
        <taxon>Viridiplantae</taxon>
        <taxon>Streptophyta</taxon>
        <taxon>Klebsormidiophyceae</taxon>
        <taxon>Klebsormidiales</taxon>
        <taxon>Klebsormidiaceae</taxon>
        <taxon>Klebsormidium</taxon>
    </lineage>
</organism>
<dbReference type="Proteomes" id="UP000054558">
    <property type="component" value="Unassembled WGS sequence"/>
</dbReference>
<dbReference type="AlphaFoldDB" id="A0A1Y1I066"/>
<keyword evidence="5" id="KW-1185">Reference proteome</keyword>
<reference evidence="4 5" key="1">
    <citation type="journal article" date="2014" name="Nat. Commun.">
        <title>Klebsormidium flaccidum genome reveals primary factors for plant terrestrial adaptation.</title>
        <authorList>
            <person name="Hori K."/>
            <person name="Maruyama F."/>
            <person name="Fujisawa T."/>
            <person name="Togashi T."/>
            <person name="Yamamoto N."/>
            <person name="Seo M."/>
            <person name="Sato S."/>
            <person name="Yamada T."/>
            <person name="Mori H."/>
            <person name="Tajima N."/>
            <person name="Moriyama T."/>
            <person name="Ikeuchi M."/>
            <person name="Watanabe M."/>
            <person name="Wada H."/>
            <person name="Kobayashi K."/>
            <person name="Saito M."/>
            <person name="Masuda T."/>
            <person name="Sasaki-Sekimoto Y."/>
            <person name="Mashiguchi K."/>
            <person name="Awai K."/>
            <person name="Shimojima M."/>
            <person name="Masuda S."/>
            <person name="Iwai M."/>
            <person name="Nobusawa T."/>
            <person name="Narise T."/>
            <person name="Kondo S."/>
            <person name="Saito H."/>
            <person name="Sato R."/>
            <person name="Murakawa M."/>
            <person name="Ihara Y."/>
            <person name="Oshima-Yamada Y."/>
            <person name="Ohtaka K."/>
            <person name="Satoh M."/>
            <person name="Sonobe K."/>
            <person name="Ishii M."/>
            <person name="Ohtani R."/>
            <person name="Kanamori-Sato M."/>
            <person name="Honoki R."/>
            <person name="Miyazaki D."/>
            <person name="Mochizuki H."/>
            <person name="Umetsu J."/>
            <person name="Higashi K."/>
            <person name="Shibata D."/>
            <person name="Kamiya Y."/>
            <person name="Sato N."/>
            <person name="Nakamura Y."/>
            <person name="Tabata S."/>
            <person name="Ida S."/>
            <person name="Kurokawa K."/>
            <person name="Ohta H."/>
        </authorList>
    </citation>
    <scope>NUCLEOTIDE SEQUENCE [LARGE SCALE GENOMIC DNA]</scope>
    <source>
        <strain evidence="4 5">NIES-2285</strain>
    </source>
</reference>